<accession>A0ABP9UH76</accession>
<organism evidence="9 10">
    <name type="scientific">Haloferula sargassicola</name>
    <dbReference type="NCBI Taxonomy" id="490096"/>
    <lineage>
        <taxon>Bacteria</taxon>
        <taxon>Pseudomonadati</taxon>
        <taxon>Verrucomicrobiota</taxon>
        <taxon>Verrucomicrobiia</taxon>
        <taxon>Verrucomicrobiales</taxon>
        <taxon>Verrucomicrobiaceae</taxon>
        <taxon>Haloferula</taxon>
    </lineage>
</organism>
<evidence type="ECO:0000256" key="3">
    <source>
        <dbReference type="ARBA" id="ARBA00009000"/>
    </source>
</evidence>
<dbReference type="InterPro" id="IPR006047">
    <property type="entry name" value="GH13_cat_dom"/>
</dbReference>
<keyword evidence="7" id="KW-0119">Carbohydrate metabolism</keyword>
<evidence type="ECO:0000256" key="4">
    <source>
        <dbReference type="ARBA" id="ARBA00012541"/>
    </source>
</evidence>
<reference evidence="9 10" key="1">
    <citation type="submission" date="2024-02" db="EMBL/GenBank/DDBJ databases">
        <title>Haloferula sargassicola NBRC 104335.</title>
        <authorList>
            <person name="Ichikawa N."/>
            <person name="Katano-Makiyama Y."/>
            <person name="Hidaka K."/>
        </authorList>
    </citation>
    <scope>NUCLEOTIDE SEQUENCE [LARGE SCALE GENOMIC DNA]</scope>
    <source>
        <strain evidence="9 10">NBRC 104335</strain>
    </source>
</reference>
<dbReference type="EMBL" id="BAABRI010000001">
    <property type="protein sequence ID" value="GAA5481020.1"/>
    <property type="molecule type" value="Genomic_DNA"/>
</dbReference>
<dbReference type="InterPro" id="IPR006048">
    <property type="entry name" value="A-amylase/branching_C"/>
</dbReference>
<comment type="function">
    <text evidence="2">Catalyzes the formation of the alpha-1,6-glucosidic linkages in glycogen by scission of a 1,4-alpha-linked oligosaccharide from growing alpha-1,4-glucan chains and the subsequent attachment of the oligosaccharide to the alpha-1,6 position.</text>
</comment>
<dbReference type="PIRSF" id="PIRSF000463">
    <property type="entry name" value="GlgB"/>
    <property type="match status" value="1"/>
</dbReference>
<dbReference type="PANTHER" id="PTHR43651:SF3">
    <property type="entry name" value="1,4-ALPHA-GLUCAN-BRANCHING ENZYME"/>
    <property type="match status" value="1"/>
</dbReference>
<dbReference type="Gene3D" id="2.60.40.1180">
    <property type="entry name" value="Golgi alpha-mannosidase II"/>
    <property type="match status" value="1"/>
</dbReference>
<dbReference type="InterPro" id="IPR004193">
    <property type="entry name" value="Glyco_hydro_13_N"/>
</dbReference>
<sequence>MKDVPKLVKDDPWLEPYASRIEERGLRFKGTRSHLERLGNGSFVDYADSHLTTGIHRQPDGSWLVREWLPGARAVSVVGDFNHWHPDADPLDRKDHGMWETVVPAGAMSHAQRVKLHITGADGSVRDRIPACILRAIQDPESHDFSGQIWQPGESYRWHHEFDPSGIKTPRIYEAHVGMSGEEGRVHHYREFANTTLPRIARLGYNTVQLMAVQEHPYYGSFGYHVSNFFAPSSRFGTPEDLKYLIDTAHGLGLAVLLDVVHSHSVKNMAEGLNDLDGSGNLYFHSDDRGEHPQWDSKCFDYGRPEVRKFLLSNVRYWLEEFRFDGFRFDGVTSMLYWHRGSTSFDHYDKYFVHDVDEDAILYLQLATSLANEIRPGAILIAEDMSGMPGLCRPVAEGGIGFTHRLAMGVPDYWIKLLKHTRDEDWNLDEMWHTLTNRRHGEANIAYAESHDQALVGDKTLAFWLMDQEMYWHMGVDDPHPVIDRGIALHKMIRLVTFATAGEGWLTFMGNEFGHPEWLDFPREGNGWSYNYCRRQWSLVDNPALKYKFLNEFERAMQDLGRKFDLPGNQPANCLNIDHGNKVLVVERGGLVFVFNFSHDHSVPGYQAPVPGKGAYRLVLHTDRPDFGGHDRLDDSISYEVNEDGKLTFYTPARTALVFAPEKPAASGGTSTVD</sequence>
<gene>
    <name evidence="9" type="primary">glgB_1</name>
    <name evidence="9" type="ORF">Hsar01_00225</name>
</gene>
<evidence type="ECO:0000313" key="9">
    <source>
        <dbReference type="EMBL" id="GAA5481020.1"/>
    </source>
</evidence>
<dbReference type="Proteomes" id="UP001476282">
    <property type="component" value="Unassembled WGS sequence"/>
</dbReference>
<dbReference type="Gene3D" id="2.60.40.10">
    <property type="entry name" value="Immunoglobulins"/>
    <property type="match status" value="1"/>
</dbReference>
<dbReference type="Pfam" id="PF02922">
    <property type="entry name" value="CBM_48"/>
    <property type="match status" value="1"/>
</dbReference>
<keyword evidence="6" id="KW-0808">Transferase</keyword>
<dbReference type="InterPro" id="IPR014756">
    <property type="entry name" value="Ig_E-set"/>
</dbReference>
<evidence type="ECO:0000313" key="10">
    <source>
        <dbReference type="Proteomes" id="UP001476282"/>
    </source>
</evidence>
<dbReference type="SUPFAM" id="SSF51445">
    <property type="entry name" value="(Trans)glycosidases"/>
    <property type="match status" value="1"/>
</dbReference>
<dbReference type="CDD" id="cd11321">
    <property type="entry name" value="AmyAc_bac_euk_BE"/>
    <property type="match status" value="1"/>
</dbReference>
<dbReference type="Pfam" id="PF00128">
    <property type="entry name" value="Alpha-amylase"/>
    <property type="match status" value="1"/>
</dbReference>
<dbReference type="EC" id="2.4.1.18" evidence="4"/>
<dbReference type="RefSeq" id="WP_353565176.1">
    <property type="nucleotide sequence ID" value="NZ_BAABRI010000001.1"/>
</dbReference>
<keyword evidence="5" id="KW-0328">Glycosyltransferase</keyword>
<keyword evidence="10" id="KW-1185">Reference proteome</keyword>
<proteinExistence type="inferred from homology"/>
<comment type="caution">
    <text evidence="9">The sequence shown here is derived from an EMBL/GenBank/DDBJ whole genome shotgun (WGS) entry which is preliminary data.</text>
</comment>
<dbReference type="InterPro" id="IPR017853">
    <property type="entry name" value="GH"/>
</dbReference>
<dbReference type="Pfam" id="PF02806">
    <property type="entry name" value="Alpha-amylase_C"/>
    <property type="match status" value="1"/>
</dbReference>
<dbReference type="Gene3D" id="3.20.20.80">
    <property type="entry name" value="Glycosidases"/>
    <property type="match status" value="1"/>
</dbReference>
<feature type="domain" description="Glycosyl hydrolase family 13 catalytic" evidence="8">
    <location>
        <begin position="192"/>
        <end position="534"/>
    </location>
</feature>
<evidence type="ECO:0000256" key="2">
    <source>
        <dbReference type="ARBA" id="ARBA00002953"/>
    </source>
</evidence>
<comment type="similarity">
    <text evidence="3">Belongs to the glycosyl hydrolase 13 family. GlgB subfamily.</text>
</comment>
<dbReference type="InterPro" id="IPR037439">
    <property type="entry name" value="Branching_enzy"/>
</dbReference>
<dbReference type="SMART" id="SM00642">
    <property type="entry name" value="Aamy"/>
    <property type="match status" value="1"/>
</dbReference>
<dbReference type="SUPFAM" id="SSF81296">
    <property type="entry name" value="E set domains"/>
    <property type="match status" value="1"/>
</dbReference>
<evidence type="ECO:0000256" key="6">
    <source>
        <dbReference type="ARBA" id="ARBA00022679"/>
    </source>
</evidence>
<dbReference type="CDD" id="cd02854">
    <property type="entry name" value="E_set_GBE_euk_N"/>
    <property type="match status" value="1"/>
</dbReference>
<evidence type="ECO:0000256" key="5">
    <source>
        <dbReference type="ARBA" id="ARBA00022676"/>
    </source>
</evidence>
<protein>
    <recommendedName>
        <fullName evidence="4">1,4-alpha-glucan branching enzyme</fullName>
        <ecNumber evidence="4">2.4.1.18</ecNumber>
    </recommendedName>
</protein>
<comment type="catalytic activity">
    <reaction evidence="1">
        <text>Transfers a segment of a (1-&gt;4)-alpha-D-glucan chain to a primary hydroxy group in a similar glucan chain.</text>
        <dbReference type="EC" id="2.4.1.18"/>
    </reaction>
</comment>
<evidence type="ECO:0000259" key="8">
    <source>
        <dbReference type="SMART" id="SM00642"/>
    </source>
</evidence>
<evidence type="ECO:0000256" key="1">
    <source>
        <dbReference type="ARBA" id="ARBA00000826"/>
    </source>
</evidence>
<dbReference type="PANTHER" id="PTHR43651">
    <property type="entry name" value="1,4-ALPHA-GLUCAN-BRANCHING ENZYME"/>
    <property type="match status" value="1"/>
</dbReference>
<dbReference type="SUPFAM" id="SSF51011">
    <property type="entry name" value="Glycosyl hydrolase domain"/>
    <property type="match status" value="1"/>
</dbReference>
<dbReference type="InterPro" id="IPR013783">
    <property type="entry name" value="Ig-like_fold"/>
</dbReference>
<name>A0ABP9UH76_9BACT</name>
<evidence type="ECO:0000256" key="7">
    <source>
        <dbReference type="ARBA" id="ARBA00023277"/>
    </source>
</evidence>
<dbReference type="InterPro" id="IPR013780">
    <property type="entry name" value="Glyco_hydro_b"/>
</dbReference>